<keyword evidence="7 8" id="KW-0472">Membrane</keyword>
<sequence length="386" mass="43821">MKQTKSVPPENAFQAMLVIFVVASAQTGIGLAVFQRFVYAYAKQDAWIAVIAAALFVHLTLFVILRTLRRYGTKDLFEIHHAVFGKWAGGALNLVWMIYCFYALLMVTATYYEILATYLFPEIPNWFVSALLIILTVYTVSSGIRVIVGFCFFSIIISIPLLLVLYQIVPYMDLRHFFPPFEAAPMQVLRASYEMSLSLAGFELIYFYYPYIKPQEQAGRYAQMGAGLTNAIFLFVILISIGFFGGGDLLKSAWPTMSLYKVIKFPFLEQVQVALLCIFMAAILPILCLYIWSLTKGLKKQFGVPQRQMLLAVAGALFLASLAFQTRQQIYNTGTLFNRFAFVMIFIYPYVLFVLSWIVGKVKERQKRRKQPGIAENSGESMPFKG</sequence>
<gene>
    <name evidence="9" type="ORF">NK662_00340</name>
</gene>
<feature type="transmembrane region" description="Helical" evidence="8">
    <location>
        <begin position="123"/>
        <end position="140"/>
    </location>
</feature>
<comment type="caution">
    <text evidence="9">The sequence shown here is derived from an EMBL/GenBank/DDBJ whole genome shotgun (WGS) entry which is preliminary data.</text>
</comment>
<comment type="similarity">
    <text evidence="2">Belongs to the amino acid-polyamine-organocation (APC) superfamily. Spore germination protein (SGP) (TC 2.A.3.9) family.</text>
</comment>
<dbReference type="GO" id="GO:0009847">
    <property type="term" value="P:spore germination"/>
    <property type="evidence" value="ECO:0007669"/>
    <property type="project" value="InterPro"/>
</dbReference>
<accession>A0AA41X624</accession>
<feature type="transmembrane region" description="Helical" evidence="8">
    <location>
        <begin position="336"/>
        <end position="360"/>
    </location>
</feature>
<feature type="transmembrane region" description="Helical" evidence="8">
    <location>
        <begin position="304"/>
        <end position="324"/>
    </location>
</feature>
<dbReference type="Pfam" id="PF03845">
    <property type="entry name" value="Spore_permease"/>
    <property type="match status" value="1"/>
</dbReference>
<feature type="transmembrane region" description="Helical" evidence="8">
    <location>
        <begin position="89"/>
        <end position="111"/>
    </location>
</feature>
<dbReference type="PANTHER" id="PTHR34975">
    <property type="entry name" value="SPORE GERMINATION PROTEIN A2"/>
    <property type="match status" value="1"/>
</dbReference>
<evidence type="ECO:0000256" key="5">
    <source>
        <dbReference type="ARBA" id="ARBA00022692"/>
    </source>
</evidence>
<evidence type="ECO:0000313" key="9">
    <source>
        <dbReference type="EMBL" id="MCP8966983.1"/>
    </source>
</evidence>
<feature type="transmembrane region" description="Helical" evidence="8">
    <location>
        <begin position="230"/>
        <end position="250"/>
    </location>
</feature>
<dbReference type="NCBIfam" id="TIGR00912">
    <property type="entry name" value="2A0309"/>
    <property type="match status" value="1"/>
</dbReference>
<feature type="transmembrane region" description="Helical" evidence="8">
    <location>
        <begin position="12"/>
        <end position="34"/>
    </location>
</feature>
<name>A0AA41X624_9BACI</name>
<evidence type="ECO:0000313" key="10">
    <source>
        <dbReference type="Proteomes" id="UP001156102"/>
    </source>
</evidence>
<keyword evidence="4" id="KW-0309">Germination</keyword>
<evidence type="ECO:0000256" key="7">
    <source>
        <dbReference type="ARBA" id="ARBA00023136"/>
    </source>
</evidence>
<evidence type="ECO:0000256" key="2">
    <source>
        <dbReference type="ARBA" id="ARBA00007998"/>
    </source>
</evidence>
<dbReference type="EMBL" id="JANCLT010000001">
    <property type="protein sequence ID" value="MCP8966983.1"/>
    <property type="molecule type" value="Genomic_DNA"/>
</dbReference>
<feature type="transmembrane region" description="Helical" evidence="8">
    <location>
        <begin position="46"/>
        <end position="68"/>
    </location>
</feature>
<organism evidence="9 10">
    <name type="scientific">Ectobacillus ponti</name>
    <dbReference type="NCBI Taxonomy" id="2961894"/>
    <lineage>
        <taxon>Bacteria</taxon>
        <taxon>Bacillati</taxon>
        <taxon>Bacillota</taxon>
        <taxon>Bacilli</taxon>
        <taxon>Bacillales</taxon>
        <taxon>Bacillaceae</taxon>
        <taxon>Ectobacillus</taxon>
    </lineage>
</organism>
<reference evidence="9" key="1">
    <citation type="submission" date="2022-07" db="EMBL/GenBank/DDBJ databases">
        <authorList>
            <person name="Li W.-J."/>
            <person name="Deng Q.-Q."/>
        </authorList>
    </citation>
    <scope>NUCLEOTIDE SEQUENCE</scope>
    <source>
        <strain evidence="9">SYSU M60031</strain>
    </source>
</reference>
<dbReference type="Proteomes" id="UP001156102">
    <property type="component" value="Unassembled WGS sequence"/>
</dbReference>
<proteinExistence type="inferred from homology"/>
<dbReference type="RefSeq" id="WP_254756209.1">
    <property type="nucleotide sequence ID" value="NZ_JANCLT010000001.1"/>
</dbReference>
<evidence type="ECO:0000256" key="3">
    <source>
        <dbReference type="ARBA" id="ARBA00022448"/>
    </source>
</evidence>
<evidence type="ECO:0000256" key="1">
    <source>
        <dbReference type="ARBA" id="ARBA00004141"/>
    </source>
</evidence>
<evidence type="ECO:0000256" key="8">
    <source>
        <dbReference type="SAM" id="Phobius"/>
    </source>
</evidence>
<dbReference type="AlphaFoldDB" id="A0AA41X624"/>
<comment type="subcellular location">
    <subcellularLocation>
        <location evidence="1">Membrane</location>
        <topology evidence="1">Multi-pass membrane protein</topology>
    </subcellularLocation>
</comment>
<dbReference type="InterPro" id="IPR004761">
    <property type="entry name" value="Spore_GerAB"/>
</dbReference>
<keyword evidence="6 8" id="KW-1133">Transmembrane helix</keyword>
<dbReference type="GO" id="GO:0016020">
    <property type="term" value="C:membrane"/>
    <property type="evidence" value="ECO:0007669"/>
    <property type="project" value="UniProtKB-SubCell"/>
</dbReference>
<keyword evidence="3" id="KW-0813">Transport</keyword>
<keyword evidence="5 8" id="KW-0812">Transmembrane</keyword>
<evidence type="ECO:0000256" key="6">
    <source>
        <dbReference type="ARBA" id="ARBA00022989"/>
    </source>
</evidence>
<keyword evidence="10" id="KW-1185">Reference proteome</keyword>
<dbReference type="PANTHER" id="PTHR34975:SF2">
    <property type="entry name" value="SPORE GERMINATION PROTEIN A2"/>
    <property type="match status" value="1"/>
</dbReference>
<feature type="transmembrane region" description="Helical" evidence="8">
    <location>
        <begin position="147"/>
        <end position="169"/>
    </location>
</feature>
<evidence type="ECO:0000256" key="4">
    <source>
        <dbReference type="ARBA" id="ARBA00022544"/>
    </source>
</evidence>
<protein>
    <submittedName>
        <fullName evidence="9">Spore germination protein</fullName>
    </submittedName>
</protein>
<feature type="transmembrane region" description="Helical" evidence="8">
    <location>
        <begin position="270"/>
        <end position="292"/>
    </location>
</feature>